<comment type="caution">
    <text evidence="1">The sequence shown here is derived from an EMBL/GenBank/DDBJ whole genome shotgun (WGS) entry which is preliminary data.</text>
</comment>
<dbReference type="EMBL" id="JEXJ01000085">
    <property type="protein sequence ID" value="EXC46443.1"/>
    <property type="molecule type" value="Genomic_DNA"/>
</dbReference>
<proteinExistence type="predicted"/>
<gene>
    <name evidence="1" type="ORF">J529_3430</name>
</gene>
<sequence>MMTPLLIDALTISEGRFEKPCPVLVLKMMLLNEEISSEFSEKIKNQALLLLATYRKLLRAVARDLCDVKTLKDSVKRRHWGKVDKVQDKMVVAKELRLKHLDLEEMPLFFHTQHFLKKLPISFVQKLVDWAPPAVSGTFLIENIVAGYIAQKLLPLEKIKVKELGKSVQPYFHIADFFVLLPQLEELYQKYQKQIVCVAPTAEIALALTDFKKAWIYRIRSSL</sequence>
<dbReference type="RefSeq" id="WP_005244939.1">
    <property type="nucleotide sequence ID" value="NZ_JEXJ01000085.1"/>
</dbReference>
<reference evidence="1 2" key="1">
    <citation type="submission" date="2014-02" db="EMBL/GenBank/DDBJ databases">
        <title>Comparative genomics and transcriptomics to identify genetic mechanisms underlying the emergence of carbapenem resistant Acinetobacter baumannii (CRAb).</title>
        <authorList>
            <person name="Harris A.D."/>
            <person name="Johnson K.J."/>
            <person name="George J."/>
            <person name="Shefchek K."/>
            <person name="Daugherty S.C."/>
            <person name="Parankush S."/>
            <person name="Sadzewicz L."/>
            <person name="Tallon L."/>
            <person name="Sengamalay N."/>
            <person name="Hazen T.H."/>
            <person name="Rasko D.A."/>
        </authorList>
    </citation>
    <scope>NUCLEOTIDE SEQUENCE [LARGE SCALE GENOMIC DNA]</scope>
    <source>
        <strain evidence="1 2">99063</strain>
    </source>
</reference>
<protein>
    <submittedName>
        <fullName evidence="1">Uncharacterized protein</fullName>
    </submittedName>
</protein>
<evidence type="ECO:0000313" key="1">
    <source>
        <dbReference type="EMBL" id="EXC46443.1"/>
    </source>
</evidence>
<accession>A0A009SW15</accession>
<name>A0A009SW15_ACIBA</name>
<dbReference type="PATRIC" id="fig|1310630.3.peg.3338"/>
<evidence type="ECO:0000313" key="2">
    <source>
        <dbReference type="Proteomes" id="UP000020735"/>
    </source>
</evidence>
<dbReference type="AlphaFoldDB" id="A0A009SW15"/>
<dbReference type="Proteomes" id="UP000020735">
    <property type="component" value="Unassembled WGS sequence"/>
</dbReference>
<organism evidence="1 2">
    <name type="scientific">Acinetobacter baumannii 99063</name>
    <dbReference type="NCBI Taxonomy" id="1310630"/>
    <lineage>
        <taxon>Bacteria</taxon>
        <taxon>Pseudomonadati</taxon>
        <taxon>Pseudomonadota</taxon>
        <taxon>Gammaproteobacteria</taxon>
        <taxon>Moraxellales</taxon>
        <taxon>Moraxellaceae</taxon>
        <taxon>Acinetobacter</taxon>
        <taxon>Acinetobacter calcoaceticus/baumannii complex</taxon>
    </lineage>
</organism>